<reference evidence="8" key="1">
    <citation type="submission" date="2022-08" db="UniProtKB">
        <authorList>
            <consortium name="EnsemblMetazoa"/>
        </authorList>
    </citation>
    <scope>IDENTIFICATION</scope>
    <source>
        <strain evidence="8">Israel</strain>
    </source>
</reference>
<feature type="disulfide bond" evidence="6">
    <location>
        <begin position="163"/>
        <end position="196"/>
    </location>
</feature>
<dbReference type="InterPro" id="IPR008952">
    <property type="entry name" value="Tetraspanin_EC2_sf"/>
</dbReference>
<dbReference type="EnsemblMetazoa" id="PPAI007071-RA">
    <property type="protein sequence ID" value="PPAI007071-PA"/>
    <property type="gene ID" value="PPAI007071"/>
</dbReference>
<dbReference type="CDD" id="cd03127">
    <property type="entry name" value="tetraspanin_LEL"/>
    <property type="match status" value="1"/>
</dbReference>
<dbReference type="PIRSF" id="PIRSF002419">
    <property type="entry name" value="Tetraspanin"/>
    <property type="match status" value="1"/>
</dbReference>
<proteinExistence type="inferred from homology"/>
<dbReference type="Proteomes" id="UP000092462">
    <property type="component" value="Unassembled WGS sequence"/>
</dbReference>
<keyword evidence="6" id="KW-1015">Disulfide bond</keyword>
<comment type="similarity">
    <text evidence="2 7">Belongs to the tetraspanin (TM4SF) family.</text>
</comment>
<name>A0A1B0DGB0_PHLPP</name>
<dbReference type="Gene3D" id="1.10.1450.10">
    <property type="entry name" value="Tetraspanin"/>
    <property type="match status" value="1"/>
</dbReference>
<dbReference type="SUPFAM" id="SSF48652">
    <property type="entry name" value="Tetraspanin"/>
    <property type="match status" value="1"/>
</dbReference>
<evidence type="ECO:0000256" key="3">
    <source>
        <dbReference type="ARBA" id="ARBA00022692"/>
    </source>
</evidence>
<evidence type="ECO:0000256" key="5">
    <source>
        <dbReference type="ARBA" id="ARBA00023136"/>
    </source>
</evidence>
<dbReference type="InterPro" id="IPR018499">
    <property type="entry name" value="Tetraspanin/Peripherin"/>
</dbReference>
<feature type="transmembrane region" description="Helical" evidence="7">
    <location>
        <begin position="210"/>
        <end position="233"/>
    </location>
</feature>
<dbReference type="PANTHER" id="PTHR19282:SF555">
    <property type="entry name" value="TETRASPANIN-2A"/>
    <property type="match status" value="1"/>
</dbReference>
<dbReference type="VEuPathDB" id="VectorBase:PPAPM1_000534"/>
<dbReference type="GeneID" id="129803359"/>
<evidence type="ECO:0000256" key="6">
    <source>
        <dbReference type="PIRSR" id="PIRSR002419-1"/>
    </source>
</evidence>
<feature type="transmembrane region" description="Helical" evidence="7">
    <location>
        <begin position="67"/>
        <end position="91"/>
    </location>
</feature>
<evidence type="ECO:0000256" key="4">
    <source>
        <dbReference type="ARBA" id="ARBA00022989"/>
    </source>
</evidence>
<feature type="disulfide bond" evidence="6">
    <location>
        <begin position="164"/>
        <end position="183"/>
    </location>
</feature>
<evidence type="ECO:0000313" key="8">
    <source>
        <dbReference type="EnsemblMetazoa" id="PPAI007071-PA"/>
    </source>
</evidence>
<keyword evidence="3 7" id="KW-0812">Transmembrane</keyword>
<dbReference type="InterPro" id="IPR000301">
    <property type="entry name" value="Tetraspanin_animals"/>
</dbReference>
<feature type="transmembrane region" description="Helical" evidence="7">
    <location>
        <begin position="24"/>
        <end position="47"/>
    </location>
</feature>
<protein>
    <recommendedName>
        <fullName evidence="7">Tetraspanin</fullName>
    </recommendedName>
</protein>
<evidence type="ECO:0000313" key="9">
    <source>
        <dbReference type="Proteomes" id="UP000092462"/>
    </source>
</evidence>
<dbReference type="CTD" id="31080"/>
<evidence type="ECO:0000256" key="7">
    <source>
        <dbReference type="RuleBase" id="RU361218"/>
    </source>
</evidence>
<keyword evidence="5 7" id="KW-0472">Membrane</keyword>
<sequence length="248" mass="27125">MAGKGQGQGENAAKLENQIACIKYTIFCFNICAWMVAAALFALTVWIRAEPGFADWVDILEIHAYYIGIYILIGMSIIVMVSSFLGCCSALMEHSLALFMFIGTQCFCFIVGTVGAAVLLSFSTIGSNVQPMIYDTITRLIMASSHHQPSADILKMIQESIGCCGADGPNDYVILKHPLPRECRDTVTGNAFFHGCVDELTWFLEDKSGWVAGLAMALALMHVINGVMSLVLIQALKKEEGEVHGYRH</sequence>
<dbReference type="KEGG" id="ppap:129803359"/>
<dbReference type="VEuPathDB" id="VectorBase:PPAI007071"/>
<keyword evidence="9" id="KW-1185">Reference proteome</keyword>
<feature type="transmembrane region" description="Helical" evidence="7">
    <location>
        <begin position="98"/>
        <end position="122"/>
    </location>
</feature>
<dbReference type="EMBL" id="AJVK01033607">
    <property type="status" value="NOT_ANNOTATED_CDS"/>
    <property type="molecule type" value="Genomic_DNA"/>
</dbReference>
<accession>A0A1B0DGB0</accession>
<dbReference type="PRINTS" id="PR00259">
    <property type="entry name" value="TMFOUR"/>
</dbReference>
<dbReference type="AlphaFoldDB" id="A0A1B0DGB0"/>
<evidence type="ECO:0000256" key="2">
    <source>
        <dbReference type="ARBA" id="ARBA00006840"/>
    </source>
</evidence>
<dbReference type="PANTHER" id="PTHR19282">
    <property type="entry name" value="TETRASPANIN"/>
    <property type="match status" value="1"/>
</dbReference>
<evidence type="ECO:0000256" key="1">
    <source>
        <dbReference type="ARBA" id="ARBA00004141"/>
    </source>
</evidence>
<dbReference type="Pfam" id="PF00335">
    <property type="entry name" value="Tetraspanin"/>
    <property type="match status" value="1"/>
</dbReference>
<organism evidence="8 9">
    <name type="scientific">Phlebotomus papatasi</name>
    <name type="common">Sandfly</name>
    <dbReference type="NCBI Taxonomy" id="29031"/>
    <lineage>
        <taxon>Eukaryota</taxon>
        <taxon>Metazoa</taxon>
        <taxon>Ecdysozoa</taxon>
        <taxon>Arthropoda</taxon>
        <taxon>Hexapoda</taxon>
        <taxon>Insecta</taxon>
        <taxon>Pterygota</taxon>
        <taxon>Neoptera</taxon>
        <taxon>Endopterygota</taxon>
        <taxon>Diptera</taxon>
        <taxon>Nematocera</taxon>
        <taxon>Psychodoidea</taxon>
        <taxon>Psychodidae</taxon>
        <taxon>Phlebotomus</taxon>
        <taxon>Phlebotomus</taxon>
    </lineage>
</organism>
<keyword evidence="4 7" id="KW-1133">Transmembrane helix</keyword>
<dbReference type="GO" id="GO:0005886">
    <property type="term" value="C:plasma membrane"/>
    <property type="evidence" value="ECO:0007669"/>
    <property type="project" value="TreeGrafter"/>
</dbReference>
<dbReference type="RefSeq" id="XP_055705821.1">
    <property type="nucleotide sequence ID" value="XM_055849846.1"/>
</dbReference>
<dbReference type="OrthoDB" id="10051670at2759"/>
<comment type="subcellular location">
    <subcellularLocation>
        <location evidence="1 7">Membrane</location>
        <topology evidence="1 7">Multi-pass membrane protein</topology>
    </subcellularLocation>
</comment>